<accession>A0A8H3ESC7</accession>
<sequence>MSKTPVTEVCLIHLKGPYKLKDSSTHEGAIWASSISTLKKCPGFQDIYTSSVVEDRTKARMFLNWDCKEDHFAFYDTPHFPAFRARLLSLCAIPPIPIHVLFHPAHPKTLEAPVTEIDMAYFPLSITTEQKGKWESTWQTFVTEVRKEAKGVLDVRGG</sequence>
<comment type="caution">
    <text evidence="1">The sequence shown here is derived from an EMBL/GenBank/DDBJ whole genome shotgun (WGS) entry which is preliminary data.</text>
</comment>
<organism evidence="1 2">
    <name type="scientific">Alectoria fallacina</name>
    <dbReference type="NCBI Taxonomy" id="1903189"/>
    <lineage>
        <taxon>Eukaryota</taxon>
        <taxon>Fungi</taxon>
        <taxon>Dikarya</taxon>
        <taxon>Ascomycota</taxon>
        <taxon>Pezizomycotina</taxon>
        <taxon>Lecanoromycetes</taxon>
        <taxon>OSLEUM clade</taxon>
        <taxon>Lecanoromycetidae</taxon>
        <taxon>Lecanorales</taxon>
        <taxon>Lecanorineae</taxon>
        <taxon>Parmeliaceae</taxon>
        <taxon>Alectoria</taxon>
    </lineage>
</organism>
<dbReference type="EMBL" id="CAJPDR010000036">
    <property type="protein sequence ID" value="CAF9909392.1"/>
    <property type="molecule type" value="Genomic_DNA"/>
</dbReference>
<name>A0A8H3ESC7_9LECA</name>
<keyword evidence="2" id="KW-1185">Reference proteome</keyword>
<dbReference type="SUPFAM" id="SSF54909">
    <property type="entry name" value="Dimeric alpha+beta barrel"/>
    <property type="match status" value="1"/>
</dbReference>
<evidence type="ECO:0008006" key="3">
    <source>
        <dbReference type="Google" id="ProtNLM"/>
    </source>
</evidence>
<gene>
    <name evidence="1" type="ORF">ALECFALPRED_005686</name>
</gene>
<reference evidence="1" key="1">
    <citation type="submission" date="2021-03" db="EMBL/GenBank/DDBJ databases">
        <authorList>
            <person name="Tagirdzhanova G."/>
        </authorList>
    </citation>
    <scope>NUCLEOTIDE SEQUENCE</scope>
</reference>
<dbReference type="Gene3D" id="3.30.70.100">
    <property type="match status" value="1"/>
</dbReference>
<dbReference type="Proteomes" id="UP000664203">
    <property type="component" value="Unassembled WGS sequence"/>
</dbReference>
<evidence type="ECO:0000313" key="1">
    <source>
        <dbReference type="EMBL" id="CAF9909392.1"/>
    </source>
</evidence>
<dbReference type="OrthoDB" id="3830579at2759"/>
<protein>
    <recommendedName>
        <fullName evidence="3">ABM domain-containing protein</fullName>
    </recommendedName>
</protein>
<evidence type="ECO:0000313" key="2">
    <source>
        <dbReference type="Proteomes" id="UP000664203"/>
    </source>
</evidence>
<dbReference type="InterPro" id="IPR011008">
    <property type="entry name" value="Dimeric_a/b-barrel"/>
</dbReference>
<proteinExistence type="predicted"/>
<dbReference type="AlphaFoldDB" id="A0A8H3ESC7"/>